<protein>
    <submittedName>
        <fullName evidence="4">Uncharacterized protein</fullName>
    </submittedName>
</protein>
<name>A0ABR0U1F7_REHGL</name>
<evidence type="ECO:0000256" key="2">
    <source>
        <dbReference type="ARBA" id="ARBA00022472"/>
    </source>
</evidence>
<dbReference type="PANTHER" id="PTHR13068:SF130">
    <property type="entry name" value="TRANSCRIPTION TERMINATION FACTOR MTERF6, CHLOROPLASTIC_MITOCHONDRIAL-LIKE"/>
    <property type="match status" value="1"/>
</dbReference>
<dbReference type="EMBL" id="JABTTQ020003506">
    <property type="protein sequence ID" value="KAK6116131.1"/>
    <property type="molecule type" value="Genomic_DNA"/>
</dbReference>
<dbReference type="InterPro" id="IPR003690">
    <property type="entry name" value="MTERF"/>
</dbReference>
<dbReference type="InterPro" id="IPR038538">
    <property type="entry name" value="MTERF_sf"/>
</dbReference>
<dbReference type="Gene3D" id="1.25.70.10">
    <property type="entry name" value="Transcription termination factor 3, mitochondrial"/>
    <property type="match status" value="2"/>
</dbReference>
<evidence type="ECO:0000256" key="3">
    <source>
        <dbReference type="ARBA" id="ARBA00022946"/>
    </source>
</evidence>
<keyword evidence="2" id="KW-0806">Transcription termination</keyword>
<keyword evidence="3" id="KW-0809">Transit peptide</keyword>
<keyword evidence="5" id="KW-1185">Reference proteome</keyword>
<keyword evidence="2" id="KW-0805">Transcription regulation</keyword>
<dbReference type="Proteomes" id="UP001318860">
    <property type="component" value="Unassembled WGS sequence"/>
</dbReference>
<comment type="similarity">
    <text evidence="1">Belongs to the mTERF family.</text>
</comment>
<evidence type="ECO:0000256" key="1">
    <source>
        <dbReference type="ARBA" id="ARBA00007692"/>
    </source>
</evidence>
<keyword evidence="2" id="KW-0804">Transcription</keyword>
<gene>
    <name evidence="4" type="ORF">DH2020_008400</name>
</gene>
<proteinExistence type="inferred from homology"/>
<reference evidence="4 5" key="1">
    <citation type="journal article" date="2021" name="Comput. Struct. Biotechnol. J.">
        <title>De novo genome assembly of the potent medicinal plant Rehmannia glutinosa using nanopore technology.</title>
        <authorList>
            <person name="Ma L."/>
            <person name="Dong C."/>
            <person name="Song C."/>
            <person name="Wang X."/>
            <person name="Zheng X."/>
            <person name="Niu Y."/>
            <person name="Chen S."/>
            <person name="Feng W."/>
        </authorList>
    </citation>
    <scope>NUCLEOTIDE SEQUENCE [LARGE SCALE GENOMIC DNA]</scope>
    <source>
        <strain evidence="4">DH-2019</strain>
    </source>
</reference>
<dbReference type="Pfam" id="PF02536">
    <property type="entry name" value="mTERF"/>
    <property type="match status" value="3"/>
</dbReference>
<organism evidence="4 5">
    <name type="scientific">Rehmannia glutinosa</name>
    <name type="common">Chinese foxglove</name>
    <dbReference type="NCBI Taxonomy" id="99300"/>
    <lineage>
        <taxon>Eukaryota</taxon>
        <taxon>Viridiplantae</taxon>
        <taxon>Streptophyta</taxon>
        <taxon>Embryophyta</taxon>
        <taxon>Tracheophyta</taxon>
        <taxon>Spermatophyta</taxon>
        <taxon>Magnoliopsida</taxon>
        <taxon>eudicotyledons</taxon>
        <taxon>Gunneridae</taxon>
        <taxon>Pentapetalae</taxon>
        <taxon>asterids</taxon>
        <taxon>lamiids</taxon>
        <taxon>Lamiales</taxon>
        <taxon>Orobanchaceae</taxon>
        <taxon>Rehmannieae</taxon>
        <taxon>Rehmannia</taxon>
    </lineage>
</organism>
<accession>A0ABR0U1F7</accession>
<evidence type="ECO:0000313" key="5">
    <source>
        <dbReference type="Proteomes" id="UP001318860"/>
    </source>
</evidence>
<dbReference type="PANTHER" id="PTHR13068">
    <property type="entry name" value="CGI-12 PROTEIN-RELATED"/>
    <property type="match status" value="1"/>
</dbReference>
<dbReference type="SMART" id="SM00733">
    <property type="entry name" value="Mterf"/>
    <property type="match status" value="9"/>
</dbReference>
<sequence>MMRFVEIIDEMGIDRSSKMFIHALRVLCSMTNETWEQKLRAFQNLGFSKDDIAAAFRKAPQVFITSEQKMKKLNDVLVATGKYDILCIINHPRSLICSIEKREKHPVTALKLSELLLHKHHFCPEAASQVVSALTRLKSPEKYDSILSFLKETGFSNTQLEKILKCRPRLLLANPEKVIKPKIKIFQDLGFSDNDIADIITNDPDIMYRSLTNRVIPSLSVLNVLLGSSVEMAKVLKISGCFLKYDIGKTMAPNFEYLKMCGIPVEHISWLIYNFPRSLCCKPENMVRFVDRIDEMGISRSSKMFIHAIRVLGSMTNETWEQKLKAFEDLGFSKDDIAAAFRKAPQVFITSEEKMKRLKDVLVATGKYDVLCIINYPTSLMCSVEKRYKPRIEVVGIFESKRLIEDWPSYVDLFKMTDEKFFKKYVGPYLNEVGDLWSSFGCKR</sequence>
<comment type="caution">
    <text evidence="4">The sequence shown here is derived from an EMBL/GenBank/DDBJ whole genome shotgun (WGS) entry which is preliminary data.</text>
</comment>
<evidence type="ECO:0000313" key="4">
    <source>
        <dbReference type="EMBL" id="KAK6116131.1"/>
    </source>
</evidence>